<protein>
    <recommendedName>
        <fullName evidence="3">RNA polymerase sigma factor, sigma-70 family</fullName>
    </recommendedName>
</protein>
<dbReference type="EMBL" id="NPBJ01000010">
    <property type="protein sequence ID" value="PAE00756.1"/>
    <property type="molecule type" value="Genomic_DNA"/>
</dbReference>
<dbReference type="SUPFAM" id="SSF88659">
    <property type="entry name" value="Sigma3 and sigma4 domains of RNA polymerase sigma factors"/>
    <property type="match status" value="1"/>
</dbReference>
<comment type="caution">
    <text evidence="1">The sequence shown here is derived from an EMBL/GenBank/DDBJ whole genome shotgun (WGS) entry which is preliminary data.</text>
</comment>
<dbReference type="SUPFAM" id="SSF88946">
    <property type="entry name" value="Sigma2 domain of RNA polymerase sigma factors"/>
    <property type="match status" value="1"/>
</dbReference>
<evidence type="ECO:0000313" key="1">
    <source>
        <dbReference type="EMBL" id="PAE00756.1"/>
    </source>
</evidence>
<gene>
    <name evidence="1" type="ORF">CHH48_05625</name>
</gene>
<dbReference type="InterPro" id="IPR013324">
    <property type="entry name" value="RNA_pol_sigma_r3/r4-like"/>
</dbReference>
<proteinExistence type="predicted"/>
<dbReference type="InterPro" id="IPR013325">
    <property type="entry name" value="RNA_pol_sigma_r2"/>
</dbReference>
<accession>A0ABX4H0U6</accession>
<sequence>MKSKKKKLEKLTKNIGRPKIMTEQEKNDLYQTYKKRIYYMAYRYRFLNREIDEVVGWANIGFVKALNYFEQNPDVPFGSIVYGYMKDEIFSNMNRPSLKIKSLQSSIGNVKGDEGSSLETMIASEEMQNEIDIEGLFENALTSFADIERKISIDFFLNGLSPTELAKKHRVSRTWITKVQRHSRILLKKYLVDNDIIGETVDYLMATKQPKELENRDAREITPVKKRDYGKIKYILHNYPFLGHRDIAIILKLKTSSISVLLEFSTVGYLKCGEDCSVHDQVERYVQKWYPGQAAGTLEIVN</sequence>
<evidence type="ECO:0000313" key="2">
    <source>
        <dbReference type="Proteomes" id="UP000216852"/>
    </source>
</evidence>
<reference evidence="1 2" key="1">
    <citation type="submission" date="2017-07" db="EMBL/GenBank/DDBJ databases">
        <title>Isolation and whole genome analysis of endospore-forming bacteria from heroin.</title>
        <authorList>
            <person name="Kalinowski J."/>
            <person name="Ahrens B."/>
            <person name="Al-Dilaimi A."/>
            <person name="Winkler A."/>
            <person name="Wibberg D."/>
            <person name="Schleenbecker U."/>
            <person name="Ruckert C."/>
            <person name="Wolfel R."/>
            <person name="Grass G."/>
        </authorList>
    </citation>
    <scope>NUCLEOTIDE SEQUENCE [LARGE SCALE GENOMIC DNA]</scope>
    <source>
        <strain evidence="1 2">7517-1</strain>
    </source>
</reference>
<evidence type="ECO:0008006" key="3">
    <source>
        <dbReference type="Google" id="ProtNLM"/>
    </source>
</evidence>
<name>A0ABX4H0U6_9BACI</name>
<dbReference type="Proteomes" id="UP000216852">
    <property type="component" value="Unassembled WGS sequence"/>
</dbReference>
<keyword evidence="2" id="KW-1185">Reference proteome</keyword>
<organism evidence="1 2">
    <name type="scientific">Terribacillus saccharophilus</name>
    <dbReference type="NCBI Taxonomy" id="361277"/>
    <lineage>
        <taxon>Bacteria</taxon>
        <taxon>Bacillati</taxon>
        <taxon>Bacillota</taxon>
        <taxon>Bacilli</taxon>
        <taxon>Bacillales</taxon>
        <taxon>Bacillaceae</taxon>
        <taxon>Terribacillus</taxon>
    </lineage>
</organism>